<feature type="compositionally biased region" description="Basic and acidic residues" evidence="1">
    <location>
        <begin position="1"/>
        <end position="12"/>
    </location>
</feature>
<dbReference type="RefSeq" id="WP_209345022.1">
    <property type="nucleotide sequence ID" value="NZ_JAGIQL010000206.1"/>
</dbReference>
<evidence type="ECO:0000313" key="2">
    <source>
        <dbReference type="EMBL" id="MBP0461587.1"/>
    </source>
</evidence>
<organism evidence="2 3">
    <name type="scientific">Streptomyces montanisoli</name>
    <dbReference type="NCBI Taxonomy" id="2798581"/>
    <lineage>
        <taxon>Bacteria</taxon>
        <taxon>Bacillati</taxon>
        <taxon>Actinomycetota</taxon>
        <taxon>Actinomycetes</taxon>
        <taxon>Kitasatosporales</taxon>
        <taxon>Streptomycetaceae</taxon>
        <taxon>Streptomyces</taxon>
    </lineage>
</organism>
<dbReference type="EMBL" id="JAGIQL010000206">
    <property type="protein sequence ID" value="MBP0461587.1"/>
    <property type="molecule type" value="Genomic_DNA"/>
</dbReference>
<name>A0A940RXU2_9ACTN</name>
<protein>
    <submittedName>
        <fullName evidence="2">Uncharacterized protein</fullName>
    </submittedName>
</protein>
<sequence length="64" mass="7116">METLHAQRRESPQDTWTPAHAEPARGRTPTPIYNALVREWGAAGRTVPARPTTTGSGFRFPTTR</sequence>
<gene>
    <name evidence="2" type="ORF">JFN87_29630</name>
</gene>
<feature type="region of interest" description="Disordered" evidence="1">
    <location>
        <begin position="1"/>
        <end position="30"/>
    </location>
</feature>
<feature type="compositionally biased region" description="Polar residues" evidence="1">
    <location>
        <begin position="51"/>
        <end position="64"/>
    </location>
</feature>
<dbReference type="AlphaFoldDB" id="A0A940RXU2"/>
<evidence type="ECO:0000256" key="1">
    <source>
        <dbReference type="SAM" id="MobiDB-lite"/>
    </source>
</evidence>
<dbReference type="Proteomes" id="UP000670475">
    <property type="component" value="Unassembled WGS sequence"/>
</dbReference>
<comment type="caution">
    <text evidence="2">The sequence shown here is derived from an EMBL/GenBank/DDBJ whole genome shotgun (WGS) entry which is preliminary data.</text>
</comment>
<accession>A0A940RXU2</accession>
<keyword evidence="3" id="KW-1185">Reference proteome</keyword>
<feature type="region of interest" description="Disordered" evidence="1">
    <location>
        <begin position="44"/>
        <end position="64"/>
    </location>
</feature>
<proteinExistence type="predicted"/>
<reference evidence="2" key="1">
    <citation type="submission" date="2021-03" db="EMBL/GenBank/DDBJ databases">
        <title>Whole genome sequence of Streptomyces bomunensis MMS17-BM035.</title>
        <authorList>
            <person name="Lee J.H."/>
        </authorList>
    </citation>
    <scope>NUCLEOTIDE SEQUENCE</scope>
    <source>
        <strain evidence="2">MMS17-BM035</strain>
    </source>
</reference>
<evidence type="ECO:0000313" key="3">
    <source>
        <dbReference type="Proteomes" id="UP000670475"/>
    </source>
</evidence>